<dbReference type="AlphaFoldDB" id="A0A1E1XVY6"/>
<feature type="domain" description="Fibronectin type-III" evidence="3">
    <location>
        <begin position="692"/>
        <end position="788"/>
    </location>
</feature>
<evidence type="ECO:0000313" key="4">
    <source>
        <dbReference type="EMBL" id="JAU03317.1"/>
    </source>
</evidence>
<name>A0A1E1XVY6_AMBSC</name>
<dbReference type="EMBL" id="GFAA01000118">
    <property type="protein sequence ID" value="JAU03317.1"/>
    <property type="molecule type" value="mRNA"/>
</dbReference>
<accession>A0A1E1XVY6</accession>
<dbReference type="Pfam" id="PF00041">
    <property type="entry name" value="fn3"/>
    <property type="match status" value="4"/>
</dbReference>
<feature type="domain" description="Fibronectin type-III" evidence="3">
    <location>
        <begin position="367"/>
        <end position="474"/>
    </location>
</feature>
<keyword evidence="2" id="KW-0732">Signal</keyword>
<dbReference type="InterPro" id="IPR050964">
    <property type="entry name" value="Striated_Muscle_Regulatory"/>
</dbReference>
<dbReference type="SMART" id="SM00060">
    <property type="entry name" value="FN3"/>
    <property type="match status" value="7"/>
</dbReference>
<dbReference type="InterPro" id="IPR036116">
    <property type="entry name" value="FN3_sf"/>
</dbReference>
<feature type="chain" id="PRO_5009116357" evidence="2">
    <location>
        <begin position="35"/>
        <end position="917"/>
    </location>
</feature>
<evidence type="ECO:0000256" key="1">
    <source>
        <dbReference type="ARBA" id="ARBA00022737"/>
    </source>
</evidence>
<dbReference type="InterPro" id="IPR013783">
    <property type="entry name" value="Ig-like_fold"/>
</dbReference>
<organism evidence="4">
    <name type="scientific">Amblyomma sculptum</name>
    <name type="common">Tick</name>
    <dbReference type="NCBI Taxonomy" id="1581419"/>
    <lineage>
        <taxon>Eukaryota</taxon>
        <taxon>Metazoa</taxon>
        <taxon>Ecdysozoa</taxon>
        <taxon>Arthropoda</taxon>
        <taxon>Chelicerata</taxon>
        <taxon>Arachnida</taxon>
        <taxon>Acari</taxon>
        <taxon>Parasitiformes</taxon>
        <taxon>Ixodida</taxon>
        <taxon>Ixodoidea</taxon>
        <taxon>Ixodidae</taxon>
        <taxon>Amblyomminae</taxon>
        <taxon>Amblyomma</taxon>
    </lineage>
</organism>
<evidence type="ECO:0000259" key="3">
    <source>
        <dbReference type="PROSITE" id="PS50853"/>
    </source>
</evidence>
<feature type="domain" description="Fibronectin type-III" evidence="3">
    <location>
        <begin position="150"/>
        <end position="253"/>
    </location>
</feature>
<feature type="domain" description="Fibronectin type-III" evidence="3">
    <location>
        <begin position="789"/>
        <end position="891"/>
    </location>
</feature>
<protein>
    <submittedName>
        <fullName evidence="4">Putative cell adhesion molecule</fullName>
    </submittedName>
</protein>
<dbReference type="PANTHER" id="PTHR13817">
    <property type="entry name" value="TITIN"/>
    <property type="match status" value="1"/>
</dbReference>
<dbReference type="InterPro" id="IPR003961">
    <property type="entry name" value="FN3_dom"/>
</dbReference>
<dbReference type="PROSITE" id="PS50853">
    <property type="entry name" value="FN3"/>
    <property type="match status" value="6"/>
</dbReference>
<feature type="domain" description="Fibronectin type-III" evidence="3">
    <location>
        <begin position="582"/>
        <end position="688"/>
    </location>
</feature>
<reference evidence="4" key="2">
    <citation type="journal article" date="2017" name="Front. Cell. Infect. Microbiol.">
        <title>Analysis of the Salivary Gland Transcriptome of Unfed and Partially Fed Amblyomma sculptum Ticks and Descriptive Proteome of the Saliva.</title>
        <authorList>
            <person name="Esteves E."/>
            <person name="Maruyama S.R."/>
            <person name="Kawahara R."/>
            <person name="Fujita A."/>
            <person name="Martins L.A."/>
            <person name="Righi A.A."/>
            <person name="Costa F.B."/>
            <person name="Palmisano G."/>
            <person name="Labruna M.B."/>
            <person name="Sa-Nunes A."/>
            <person name="Ribeiro J.M.C."/>
            <person name="Fogaca A.C."/>
        </authorList>
    </citation>
    <scope>NUCLEOTIDE SEQUENCE</scope>
</reference>
<dbReference type="SUPFAM" id="SSF49265">
    <property type="entry name" value="Fibronectin type III"/>
    <property type="match status" value="4"/>
</dbReference>
<reference evidence="4" key="1">
    <citation type="submission" date="2016-09" db="EMBL/GenBank/DDBJ databases">
        <authorList>
            <person name="Capua I."/>
            <person name="De Benedictis P."/>
            <person name="Joannis T."/>
            <person name="Lombin L.H."/>
            <person name="Cattoli G."/>
        </authorList>
    </citation>
    <scope>NUCLEOTIDE SEQUENCE</scope>
</reference>
<evidence type="ECO:0000256" key="2">
    <source>
        <dbReference type="SAM" id="SignalP"/>
    </source>
</evidence>
<feature type="signal peptide" evidence="2">
    <location>
        <begin position="1"/>
        <end position="34"/>
    </location>
</feature>
<feature type="non-terminal residue" evidence="4">
    <location>
        <position position="917"/>
    </location>
</feature>
<keyword evidence="1" id="KW-0677">Repeat</keyword>
<proteinExistence type="evidence at transcript level"/>
<sequence length="917" mass="99308">MGRFQAKSGTLLALSVAWTGFSVLLCCSASLAHAQSSLSCPDVPELQLTRYGTKLIAVAVDPLNSTQTNESVCICSPVYEDEIVSSVNATCSSDSFSEANCTTLPVGTKNATEIELDTAVLSGNASVCLLSESCEMNCTLFDAFRDTAVTISPLNATFESSSVVSLTWTASRERGAPLTDFEVTWCTEDNNCSVEATCMENSNLTKHRSVSESSVRIPALSPAVSLRIRVSPVSVPGDSSQDCFETPAEELDPIAKITATINGLDGLRISWTKPNSYSNSSDHYELRYCVGEDESGCPLEQQQQRYLNSCLSLESETALKESSYNVSNLKTGSFVVVGVNTARRYRSGVQTSSPETVACFKAFAPGTVKNVTVQAVGSRSASLKWEFEHETDQQPEPTQYNVSWCVLSGVTECGTGVCQEGEIKANITPGLAVDIPDLKPWRVVSVKVSALYPNGSEQVSFGEPASTCFRTLAEAPEKVKDLQVDGIDAEGATVMWRKPETTNGPLDGYIISWCRVNDSVEAECAETIFNSSSTTEHRVNGLSPRTKYRVTVVAFNRAVNGSAMTSAETMVPVETDAAAPGAVTSLSAVDVTNHSLSLTWRPPDVTGGHFDHYEITYCVVENCSRASDFSDEMSSHSRQCSAVNETSLEVDIHGLDPWTWIAVKVTAVTITKNGTELLGGAATICLKTKMGVPGKPEKVAVKADRYSLFVSWEPPTVLNGEIAEYQLHVWSDENTSRILKRSGEETTALVDNLEPWTSYNISLAARNIEDGVLLEGEAFITTVDTLPDAPSEPENLRENETLHSIVMTWKEPKSRRGPLSGYNVSWTITDWLGRTSGSDSLNTSDHEAQIPWEAYSNYTVSVKAFHDLEDGPRLYGDAASTAFRTVVAAPEQQPVVYKHEGARSAAIYFNVLDSPNG</sequence>
<dbReference type="Gene3D" id="2.60.40.10">
    <property type="entry name" value="Immunoglobulins"/>
    <property type="match status" value="6"/>
</dbReference>
<dbReference type="PANTHER" id="PTHR13817:SF166">
    <property type="entry name" value="NEURONAL IGCAM-RELATED"/>
    <property type="match status" value="1"/>
</dbReference>
<feature type="domain" description="Fibronectin type-III" evidence="3">
    <location>
        <begin position="475"/>
        <end position="578"/>
    </location>
</feature>
<dbReference type="CDD" id="cd00063">
    <property type="entry name" value="FN3"/>
    <property type="match status" value="6"/>
</dbReference>